<evidence type="ECO:0000313" key="2">
    <source>
        <dbReference type="EMBL" id="AFL04301.1"/>
    </source>
</evidence>
<dbReference type="PATRIC" id="fig|484020.3.peg.702"/>
<reference evidence="2 3" key="1">
    <citation type="journal article" date="2012" name="J. Bacteriol.">
        <title>Complete Genome Sequence of the Probiotic Bacterium Bifidobacterium bifidum Strain BGN4.</title>
        <authorList>
            <person name="Yu D.S."/>
            <person name="Jeong H."/>
            <person name="Lee D.H."/>
            <person name="Kwon S.K."/>
            <person name="Song J.Y."/>
            <person name="Kim B.K."/>
            <person name="Park M.S."/>
            <person name="Ji G.E."/>
            <person name="Oh T.K."/>
            <person name="Kim J.F."/>
        </authorList>
    </citation>
    <scope>NUCLEOTIDE SEQUENCE [LARGE SCALE GENOMIC DNA]</scope>
    <source>
        <strain evidence="2 3">BGN4</strain>
    </source>
</reference>
<sequence>MPQSMPATVTDFISISFISRCLAGRATAIIGRSPGMIVSLGAIIAFSGRFQSFGRSVFRLSA</sequence>
<dbReference type="HOGENOM" id="CLU_2894964_0_0_11"/>
<name>I3WHD8_BIFBI</name>
<keyword evidence="1" id="KW-1133">Transmembrane helix</keyword>
<dbReference type="AlphaFoldDB" id="I3WHD8"/>
<dbReference type="Proteomes" id="UP000006173">
    <property type="component" value="Chromosome"/>
</dbReference>
<organism evidence="2 3">
    <name type="scientific">Bifidobacterium bifidum BGN4</name>
    <dbReference type="NCBI Taxonomy" id="484020"/>
    <lineage>
        <taxon>Bacteria</taxon>
        <taxon>Bacillati</taxon>
        <taxon>Actinomycetota</taxon>
        <taxon>Actinomycetes</taxon>
        <taxon>Bifidobacteriales</taxon>
        <taxon>Bifidobacteriaceae</taxon>
        <taxon>Bifidobacterium</taxon>
    </lineage>
</organism>
<keyword evidence="1" id="KW-0812">Transmembrane</keyword>
<proteinExistence type="predicted"/>
<keyword evidence="1" id="KW-0472">Membrane</keyword>
<evidence type="ECO:0000313" key="3">
    <source>
        <dbReference type="Proteomes" id="UP000006173"/>
    </source>
</evidence>
<gene>
    <name evidence="2" type="ORF">BBB_0707</name>
</gene>
<accession>I3WHD8</accession>
<protein>
    <submittedName>
        <fullName evidence="2">Uncharacterized protein</fullName>
    </submittedName>
</protein>
<evidence type="ECO:0000256" key="1">
    <source>
        <dbReference type="SAM" id="Phobius"/>
    </source>
</evidence>
<feature type="transmembrane region" description="Helical" evidence="1">
    <location>
        <begin position="33"/>
        <end position="50"/>
    </location>
</feature>
<dbReference type="EMBL" id="CP001361">
    <property type="protein sequence ID" value="AFL04301.1"/>
    <property type="molecule type" value="Genomic_DNA"/>
</dbReference>
<dbReference type="KEGG" id="bbf:BBB_0707"/>